<comment type="caution">
    <text evidence="5">The sequence shown here is derived from an EMBL/GenBank/DDBJ whole genome shotgun (WGS) entry which is preliminary data.</text>
</comment>
<keyword evidence="1" id="KW-0813">Transport</keyword>
<evidence type="ECO:0000256" key="3">
    <source>
        <dbReference type="ARBA" id="ARBA00022840"/>
    </source>
</evidence>
<dbReference type="GO" id="GO:0015192">
    <property type="term" value="F:L-phenylalanine transmembrane transporter activity"/>
    <property type="evidence" value="ECO:0007669"/>
    <property type="project" value="TreeGrafter"/>
</dbReference>
<dbReference type="GO" id="GO:0015808">
    <property type="term" value="P:L-alanine transport"/>
    <property type="evidence" value="ECO:0007669"/>
    <property type="project" value="TreeGrafter"/>
</dbReference>
<dbReference type="Pfam" id="PF00005">
    <property type="entry name" value="ABC_tran"/>
    <property type="match status" value="1"/>
</dbReference>
<protein>
    <recommendedName>
        <fullName evidence="4">ABC transporter domain-containing protein</fullName>
    </recommendedName>
</protein>
<dbReference type="GO" id="GO:1903805">
    <property type="term" value="P:L-valine import across plasma membrane"/>
    <property type="evidence" value="ECO:0007669"/>
    <property type="project" value="TreeGrafter"/>
</dbReference>
<dbReference type="InterPro" id="IPR027417">
    <property type="entry name" value="P-loop_NTPase"/>
</dbReference>
<dbReference type="SMART" id="SM00382">
    <property type="entry name" value="AAA"/>
    <property type="match status" value="1"/>
</dbReference>
<dbReference type="SUPFAM" id="SSF52540">
    <property type="entry name" value="P-loop containing nucleoside triphosphate hydrolases"/>
    <property type="match status" value="1"/>
</dbReference>
<dbReference type="PANTHER" id="PTHR45772">
    <property type="entry name" value="CONSERVED COMPONENT OF ABC TRANSPORTER FOR NATURAL AMINO ACIDS-RELATED"/>
    <property type="match status" value="1"/>
</dbReference>
<dbReference type="GO" id="GO:0016887">
    <property type="term" value="F:ATP hydrolysis activity"/>
    <property type="evidence" value="ECO:0007669"/>
    <property type="project" value="InterPro"/>
</dbReference>
<dbReference type="GO" id="GO:0015188">
    <property type="term" value="F:L-isoleucine transmembrane transporter activity"/>
    <property type="evidence" value="ECO:0007669"/>
    <property type="project" value="TreeGrafter"/>
</dbReference>
<dbReference type="InterPro" id="IPR003439">
    <property type="entry name" value="ABC_transporter-like_ATP-bd"/>
</dbReference>
<keyword evidence="3" id="KW-0067">ATP-binding</keyword>
<evidence type="ECO:0000256" key="2">
    <source>
        <dbReference type="ARBA" id="ARBA00022741"/>
    </source>
</evidence>
<dbReference type="Gene3D" id="3.40.50.300">
    <property type="entry name" value="P-loop containing nucleotide triphosphate hydrolases"/>
    <property type="match status" value="1"/>
</dbReference>
<dbReference type="CDD" id="cd03219">
    <property type="entry name" value="ABC_Mj1267_LivG_branched"/>
    <property type="match status" value="1"/>
</dbReference>
<dbReference type="InterPro" id="IPR051120">
    <property type="entry name" value="ABC_AA/LPS_Transport"/>
</dbReference>
<dbReference type="GO" id="GO:0005304">
    <property type="term" value="F:L-valine transmembrane transporter activity"/>
    <property type="evidence" value="ECO:0007669"/>
    <property type="project" value="TreeGrafter"/>
</dbReference>
<dbReference type="GO" id="GO:1903806">
    <property type="term" value="P:L-isoleucine import across plasma membrane"/>
    <property type="evidence" value="ECO:0007669"/>
    <property type="project" value="TreeGrafter"/>
</dbReference>
<dbReference type="GO" id="GO:0042941">
    <property type="term" value="P:D-alanine transmembrane transport"/>
    <property type="evidence" value="ECO:0007669"/>
    <property type="project" value="TreeGrafter"/>
</dbReference>
<dbReference type="GO" id="GO:0005524">
    <property type="term" value="F:ATP binding"/>
    <property type="evidence" value="ECO:0007669"/>
    <property type="project" value="UniProtKB-KW"/>
</dbReference>
<gene>
    <name evidence="5" type="ORF">LCGC14_1235140</name>
</gene>
<dbReference type="PROSITE" id="PS50893">
    <property type="entry name" value="ABC_TRANSPORTER_2"/>
    <property type="match status" value="1"/>
</dbReference>
<dbReference type="EMBL" id="LAZR01006627">
    <property type="protein sequence ID" value="KKM90783.1"/>
    <property type="molecule type" value="Genomic_DNA"/>
</dbReference>
<evidence type="ECO:0000256" key="1">
    <source>
        <dbReference type="ARBA" id="ARBA00022448"/>
    </source>
</evidence>
<evidence type="ECO:0000259" key="4">
    <source>
        <dbReference type="PROSITE" id="PS50893"/>
    </source>
</evidence>
<proteinExistence type="predicted"/>
<dbReference type="PANTHER" id="PTHR45772:SF7">
    <property type="entry name" value="AMINO ACID ABC TRANSPORTER ATP-BINDING PROTEIN"/>
    <property type="match status" value="1"/>
</dbReference>
<dbReference type="InterPro" id="IPR003593">
    <property type="entry name" value="AAA+_ATPase"/>
</dbReference>
<keyword evidence="2" id="KW-0547">Nucleotide-binding</keyword>
<feature type="domain" description="ABC transporter" evidence="4">
    <location>
        <begin position="5"/>
        <end position="241"/>
    </location>
</feature>
<dbReference type="AlphaFoldDB" id="A0A0F9LBN0"/>
<dbReference type="GO" id="GO:0005886">
    <property type="term" value="C:plasma membrane"/>
    <property type="evidence" value="ECO:0007669"/>
    <property type="project" value="TreeGrafter"/>
</dbReference>
<accession>A0A0F9LBN0</accession>
<reference evidence="5" key="1">
    <citation type="journal article" date="2015" name="Nature">
        <title>Complex archaea that bridge the gap between prokaryotes and eukaryotes.</title>
        <authorList>
            <person name="Spang A."/>
            <person name="Saw J.H."/>
            <person name="Jorgensen S.L."/>
            <person name="Zaremba-Niedzwiedzka K."/>
            <person name="Martijn J."/>
            <person name="Lind A.E."/>
            <person name="van Eijk R."/>
            <person name="Schleper C."/>
            <person name="Guy L."/>
            <person name="Ettema T.J."/>
        </authorList>
    </citation>
    <scope>NUCLEOTIDE SEQUENCE</scope>
</reference>
<evidence type="ECO:0000313" key="5">
    <source>
        <dbReference type="EMBL" id="KKM90783.1"/>
    </source>
</evidence>
<sequence length="246" mass="26835">MGTILEVKNLTKKFGGLTAVNDFSFEIKRGEFVGLIGPNGAGKTTVFNLISGFEKTTSGSIRFDGINITRLRPYKIVNLGIARTFQLVRSFKFLSLLDNITVSCLSKRGKEASKKTGTDKYASSILASVGLIDKARVPPVILPHGDLRKLQIGKAIGTNPELLLLDEPFSGLSFEEQVVVTNLIKKLHEDGLTIFITGHVLRELMTLVPRVIAMHQGKLIIDASPQEVANNKIILEAYLGRGADFA</sequence>
<name>A0A0F9LBN0_9ZZZZ</name>
<organism evidence="5">
    <name type="scientific">marine sediment metagenome</name>
    <dbReference type="NCBI Taxonomy" id="412755"/>
    <lineage>
        <taxon>unclassified sequences</taxon>
        <taxon>metagenomes</taxon>
        <taxon>ecological metagenomes</taxon>
    </lineage>
</organism>